<comment type="function">
    <text evidence="7">Functions as a peptidoglycan terminase that cleaves nascent peptidoglycan strands endolytically to terminate their elongation.</text>
</comment>
<sequence>MKRLLAPLLILIVVLVFGLVWYKEGVLPIDAKDQAAKIFVIQPGASVSTIARNLENEKLIRSRLAFYVLVKMTGLEKKIQYGDFRLTRQMSAYEIAQELTHGTLDVWVTIIEGMRTEEIARILSRELDVPESIFIAVASEKEGYLFPDTYLIPKGVSAEQVVAILEQNFNNKVDNQIRANLTKAGLSLSEGIILASLLEREAQSYADKQIVAGILLNRLEIDMALQIDASVQYALGYIAKEKSWWKQTLTLADLKIDSPYNTYLYPGLPPGPIANPGLESILAVVNAKSSDYIFYLTDNEGKMHYSQTLEEHNQKVAKYLN</sequence>
<protein>
    <recommendedName>
        <fullName evidence="7">Endolytic murein transglycosylase</fullName>
        <ecNumber evidence="7">4.2.2.29</ecNumber>
    </recommendedName>
    <alternativeName>
        <fullName evidence="7">Peptidoglycan lytic transglycosylase</fullName>
    </alternativeName>
    <alternativeName>
        <fullName evidence="7">Peptidoglycan polymerization terminase</fullName>
    </alternativeName>
</protein>
<dbReference type="EMBL" id="MGBG01000003">
    <property type="protein sequence ID" value="OGK66936.1"/>
    <property type="molecule type" value="Genomic_DNA"/>
</dbReference>
<keyword evidence="5 7" id="KW-0456">Lyase</keyword>
<proteinExistence type="inferred from homology"/>
<dbReference type="Proteomes" id="UP000178450">
    <property type="component" value="Unassembled WGS sequence"/>
</dbReference>
<comment type="caution">
    <text evidence="8">The sequence shown here is derived from an EMBL/GenBank/DDBJ whole genome shotgun (WGS) entry which is preliminary data.</text>
</comment>
<dbReference type="EC" id="4.2.2.29" evidence="7"/>
<dbReference type="GO" id="GO:0071555">
    <property type="term" value="P:cell wall organization"/>
    <property type="evidence" value="ECO:0007669"/>
    <property type="project" value="UniProtKB-KW"/>
</dbReference>
<name>A0A1F7KGG4_9BACT</name>
<evidence type="ECO:0000256" key="5">
    <source>
        <dbReference type="ARBA" id="ARBA00023239"/>
    </source>
</evidence>
<accession>A0A1F7KGG4</accession>
<dbReference type="PANTHER" id="PTHR30518:SF2">
    <property type="entry name" value="ENDOLYTIC MUREIN TRANSGLYCOSYLASE"/>
    <property type="match status" value="1"/>
</dbReference>
<keyword evidence="3 7" id="KW-1133">Transmembrane helix</keyword>
<keyword evidence="1 7" id="KW-1003">Cell membrane</keyword>
<dbReference type="PANTHER" id="PTHR30518">
    <property type="entry name" value="ENDOLYTIC MUREIN TRANSGLYCOSYLASE"/>
    <property type="match status" value="1"/>
</dbReference>
<evidence type="ECO:0000256" key="4">
    <source>
        <dbReference type="ARBA" id="ARBA00023136"/>
    </source>
</evidence>
<comment type="similarity">
    <text evidence="7">Belongs to the transglycosylase MltG family.</text>
</comment>
<dbReference type="GO" id="GO:0008932">
    <property type="term" value="F:lytic endotransglycosylase activity"/>
    <property type="evidence" value="ECO:0007669"/>
    <property type="project" value="UniProtKB-UniRule"/>
</dbReference>
<evidence type="ECO:0000313" key="8">
    <source>
        <dbReference type="EMBL" id="OGK66936.1"/>
    </source>
</evidence>
<evidence type="ECO:0000256" key="1">
    <source>
        <dbReference type="ARBA" id="ARBA00022475"/>
    </source>
</evidence>
<evidence type="ECO:0000256" key="7">
    <source>
        <dbReference type="HAMAP-Rule" id="MF_02065"/>
    </source>
</evidence>
<evidence type="ECO:0000256" key="2">
    <source>
        <dbReference type="ARBA" id="ARBA00022692"/>
    </source>
</evidence>
<dbReference type="HAMAP" id="MF_02065">
    <property type="entry name" value="MltG"/>
    <property type="match status" value="1"/>
</dbReference>
<keyword evidence="6 7" id="KW-0961">Cell wall biogenesis/degradation</keyword>
<organism evidence="8 9">
    <name type="scientific">Candidatus Roizmanbacteria bacterium RIFOXYA1_FULL_41_12</name>
    <dbReference type="NCBI Taxonomy" id="1802082"/>
    <lineage>
        <taxon>Bacteria</taxon>
        <taxon>Candidatus Roizmaniibacteriota</taxon>
    </lineage>
</organism>
<dbReference type="NCBIfam" id="TIGR00247">
    <property type="entry name" value="endolytic transglycosylase MltG"/>
    <property type="match status" value="1"/>
</dbReference>
<evidence type="ECO:0000256" key="3">
    <source>
        <dbReference type="ARBA" id="ARBA00022989"/>
    </source>
</evidence>
<dbReference type="Gene3D" id="3.30.160.60">
    <property type="entry name" value="Classic Zinc Finger"/>
    <property type="match status" value="1"/>
</dbReference>
<evidence type="ECO:0000313" key="9">
    <source>
        <dbReference type="Proteomes" id="UP000178450"/>
    </source>
</evidence>
<gene>
    <name evidence="7" type="primary">mltG</name>
    <name evidence="8" type="ORF">A2209_02675</name>
</gene>
<dbReference type="InterPro" id="IPR003770">
    <property type="entry name" value="MLTG-like"/>
</dbReference>
<keyword evidence="4 7" id="KW-0472">Membrane</keyword>
<dbReference type="AlphaFoldDB" id="A0A1F7KGG4"/>
<dbReference type="Gene3D" id="3.30.1490.480">
    <property type="entry name" value="Endolytic murein transglycosylase"/>
    <property type="match status" value="1"/>
</dbReference>
<dbReference type="Pfam" id="PF02618">
    <property type="entry name" value="YceG"/>
    <property type="match status" value="1"/>
</dbReference>
<feature type="site" description="Important for catalytic activity" evidence="7">
    <location>
        <position position="201"/>
    </location>
</feature>
<dbReference type="CDD" id="cd08010">
    <property type="entry name" value="MltG_like"/>
    <property type="match status" value="1"/>
</dbReference>
<keyword evidence="2 7" id="KW-0812">Transmembrane</keyword>
<dbReference type="GO" id="GO:0005886">
    <property type="term" value="C:plasma membrane"/>
    <property type="evidence" value="ECO:0007669"/>
    <property type="project" value="UniProtKB-UniRule"/>
</dbReference>
<comment type="catalytic activity">
    <reaction evidence="7">
        <text>a peptidoglycan chain = a peptidoglycan chain with N-acetyl-1,6-anhydromuramyl-[peptide] at the reducing end + a peptidoglycan chain with N-acetylglucosamine at the non-reducing end.</text>
        <dbReference type="EC" id="4.2.2.29"/>
    </reaction>
</comment>
<reference evidence="8 9" key="1">
    <citation type="journal article" date="2016" name="Nat. Commun.">
        <title>Thousands of microbial genomes shed light on interconnected biogeochemical processes in an aquifer system.</title>
        <authorList>
            <person name="Anantharaman K."/>
            <person name="Brown C.T."/>
            <person name="Hug L.A."/>
            <person name="Sharon I."/>
            <person name="Castelle C.J."/>
            <person name="Probst A.J."/>
            <person name="Thomas B.C."/>
            <person name="Singh A."/>
            <person name="Wilkins M.J."/>
            <person name="Karaoz U."/>
            <person name="Brodie E.L."/>
            <person name="Williams K.H."/>
            <person name="Hubbard S.S."/>
            <person name="Banfield J.F."/>
        </authorList>
    </citation>
    <scope>NUCLEOTIDE SEQUENCE [LARGE SCALE GENOMIC DNA]</scope>
</reference>
<dbReference type="GO" id="GO:0009252">
    <property type="term" value="P:peptidoglycan biosynthetic process"/>
    <property type="evidence" value="ECO:0007669"/>
    <property type="project" value="UniProtKB-UniRule"/>
</dbReference>
<evidence type="ECO:0000256" key="6">
    <source>
        <dbReference type="ARBA" id="ARBA00023316"/>
    </source>
</evidence>